<dbReference type="EMBL" id="DTCA01000086">
    <property type="protein sequence ID" value="HGM07312.1"/>
    <property type="molecule type" value="Genomic_DNA"/>
</dbReference>
<dbReference type="InterPro" id="IPR007484">
    <property type="entry name" value="Peptidase_M28"/>
</dbReference>
<dbReference type="SUPFAM" id="SSF53187">
    <property type="entry name" value="Zn-dependent exopeptidases"/>
    <property type="match status" value="1"/>
</dbReference>
<accession>A0A7C4H2P1</accession>
<reference evidence="2" key="1">
    <citation type="journal article" date="2020" name="mSystems">
        <title>Genome- and Community-Level Interaction Insights into Carbon Utilization and Element Cycling Functions of Hydrothermarchaeota in Hydrothermal Sediment.</title>
        <authorList>
            <person name="Zhou Z."/>
            <person name="Liu Y."/>
            <person name="Xu W."/>
            <person name="Pan J."/>
            <person name="Luo Z.H."/>
            <person name="Li M."/>
        </authorList>
    </citation>
    <scope>NUCLEOTIDE SEQUENCE [LARGE SCALE GENOMIC DNA]</scope>
    <source>
        <strain evidence="2">SpSt-658</strain>
    </source>
</reference>
<dbReference type="Pfam" id="PF04389">
    <property type="entry name" value="Peptidase_M28"/>
    <property type="match status" value="1"/>
</dbReference>
<dbReference type="SUPFAM" id="SSF52025">
    <property type="entry name" value="PA domain"/>
    <property type="match status" value="1"/>
</dbReference>
<dbReference type="Gene3D" id="3.50.30.30">
    <property type="match status" value="1"/>
</dbReference>
<feature type="domain" description="Peptidase M28" evidence="1">
    <location>
        <begin position="254"/>
        <end position="422"/>
    </location>
</feature>
<dbReference type="Gene3D" id="3.40.630.10">
    <property type="entry name" value="Zn peptidases"/>
    <property type="match status" value="1"/>
</dbReference>
<evidence type="ECO:0000259" key="1">
    <source>
        <dbReference type="Pfam" id="PF04389"/>
    </source>
</evidence>
<name>A0A7C4H2P1_9CREN</name>
<evidence type="ECO:0000313" key="2">
    <source>
        <dbReference type="EMBL" id="HGM07312.1"/>
    </source>
</evidence>
<sequence length="576" mass="66451">MVNISNIYNSLESFYSKQELLWMISSISRFHRIQGSSELEKAVDYIAENLLDLENFEIKTYRFSYGERYGIHYDIVGWDVEDGFVSIVKPKHKILSRFLSSKTAVVAHSPKGDVEAEVVYVADGLDINRYRDVDDKIVLSYGSPYMVYRTGCRFGASGFIFFKKDAYEEAVPYIGLFLSREDTKTCKAPAVSISRHAAIHIINSIEKGHKVVARIYVESSFRAEAYIPVLELSLGDGEREIHAYAHICHPAGTVNDNVSGVVALIELAKAIDKALNKDRISHPRYRKIMFVLFPEYYGPLPYLLEKTKFSDIEFSINLDMIGERQWITNSTLHFISPPTILSNKLYEGLILKLLNYSLCKVSTFSSSIKTLSYRFDVVPYDSGSDHDVYLQFQIPSVMINQWPDTYYHTDMDTIDKFDPEITSYISIAIGVAIYTQSLNQLSESTKKDIEDMYTHIIEGYRELRKEKEDTIFKKAEDIEDTAIYRYVGPKGIISVRHLYNYIGFEDVLNIMSDLENKFMYHLFSRYIPLILLVRPMNIYEIARHIEQDYGKSIAFKDIKKILNYLYRMGIIVKDQG</sequence>
<organism evidence="2">
    <name type="scientific">Ignisphaera aggregans</name>
    <dbReference type="NCBI Taxonomy" id="334771"/>
    <lineage>
        <taxon>Archaea</taxon>
        <taxon>Thermoproteota</taxon>
        <taxon>Thermoprotei</taxon>
        <taxon>Desulfurococcales</taxon>
        <taxon>Desulfurococcaceae</taxon>
        <taxon>Ignisphaera</taxon>
    </lineage>
</organism>
<comment type="caution">
    <text evidence="2">The sequence shown here is derived from an EMBL/GenBank/DDBJ whole genome shotgun (WGS) entry which is preliminary data.</text>
</comment>
<protein>
    <submittedName>
        <fullName evidence="2">DUF4910 domain-containing protein</fullName>
    </submittedName>
</protein>
<dbReference type="InterPro" id="IPR046450">
    <property type="entry name" value="PA_dom_sf"/>
</dbReference>
<dbReference type="AlphaFoldDB" id="A0A7C4H2P1"/>
<proteinExistence type="predicted"/>
<gene>
    <name evidence="2" type="ORF">ENU31_02750</name>
</gene>